<dbReference type="EMBL" id="JAAALK010000080">
    <property type="protein sequence ID" value="KAG8095172.1"/>
    <property type="molecule type" value="Genomic_DNA"/>
</dbReference>
<keyword evidence="3" id="KW-1185">Reference proteome</keyword>
<comment type="caution">
    <text evidence="2">The sequence shown here is derived from an EMBL/GenBank/DDBJ whole genome shotgun (WGS) entry which is preliminary data.</text>
</comment>
<gene>
    <name evidence="2" type="ORF">GUJ93_ZPchr0012g20686</name>
</gene>
<evidence type="ECO:0000313" key="3">
    <source>
        <dbReference type="Proteomes" id="UP000729402"/>
    </source>
</evidence>
<dbReference type="Proteomes" id="UP000729402">
    <property type="component" value="Unassembled WGS sequence"/>
</dbReference>
<organism evidence="2 3">
    <name type="scientific">Zizania palustris</name>
    <name type="common">Northern wild rice</name>
    <dbReference type="NCBI Taxonomy" id="103762"/>
    <lineage>
        <taxon>Eukaryota</taxon>
        <taxon>Viridiplantae</taxon>
        <taxon>Streptophyta</taxon>
        <taxon>Embryophyta</taxon>
        <taxon>Tracheophyta</taxon>
        <taxon>Spermatophyta</taxon>
        <taxon>Magnoliopsida</taxon>
        <taxon>Liliopsida</taxon>
        <taxon>Poales</taxon>
        <taxon>Poaceae</taxon>
        <taxon>BOP clade</taxon>
        <taxon>Oryzoideae</taxon>
        <taxon>Oryzeae</taxon>
        <taxon>Zizaniinae</taxon>
        <taxon>Zizania</taxon>
    </lineage>
</organism>
<protein>
    <submittedName>
        <fullName evidence="2">Uncharacterized protein</fullName>
    </submittedName>
</protein>
<name>A0A8J6BSS9_ZIZPA</name>
<feature type="region of interest" description="Disordered" evidence="1">
    <location>
        <begin position="60"/>
        <end position="88"/>
    </location>
</feature>
<sequence length="88" mass="9372">MLPKISHVQVAFGLAVQHPTPYRLTTVASSRVPSCGGCDPSPSLRLVALGFASTACTHRTRLTSRTGWDPHARADPTASSKEPPPPRL</sequence>
<accession>A0A8J6BSS9</accession>
<evidence type="ECO:0000313" key="2">
    <source>
        <dbReference type="EMBL" id="KAG8095172.1"/>
    </source>
</evidence>
<proteinExistence type="predicted"/>
<reference evidence="2" key="1">
    <citation type="journal article" date="2021" name="bioRxiv">
        <title>Whole Genome Assembly and Annotation of Northern Wild Rice, Zizania palustris L., Supports a Whole Genome Duplication in the Zizania Genus.</title>
        <authorList>
            <person name="Haas M."/>
            <person name="Kono T."/>
            <person name="Macchietto M."/>
            <person name="Millas R."/>
            <person name="McGilp L."/>
            <person name="Shao M."/>
            <person name="Duquette J."/>
            <person name="Hirsch C.N."/>
            <person name="Kimball J."/>
        </authorList>
    </citation>
    <scope>NUCLEOTIDE SEQUENCE</scope>
    <source>
        <tissue evidence="2">Fresh leaf tissue</tissue>
    </source>
</reference>
<evidence type="ECO:0000256" key="1">
    <source>
        <dbReference type="SAM" id="MobiDB-lite"/>
    </source>
</evidence>
<reference evidence="2" key="2">
    <citation type="submission" date="2021-02" db="EMBL/GenBank/DDBJ databases">
        <authorList>
            <person name="Kimball J.A."/>
            <person name="Haas M.W."/>
            <person name="Macchietto M."/>
            <person name="Kono T."/>
            <person name="Duquette J."/>
            <person name="Shao M."/>
        </authorList>
    </citation>
    <scope>NUCLEOTIDE SEQUENCE</scope>
    <source>
        <tissue evidence="2">Fresh leaf tissue</tissue>
    </source>
</reference>
<dbReference type="AlphaFoldDB" id="A0A8J6BSS9"/>